<evidence type="ECO:0008006" key="2">
    <source>
        <dbReference type="Google" id="ProtNLM"/>
    </source>
</evidence>
<reference evidence="1" key="1">
    <citation type="submission" date="2021-01" db="EMBL/GenBank/DDBJ databases">
        <authorList>
            <person name="Corre E."/>
            <person name="Pelletier E."/>
            <person name="Niang G."/>
            <person name="Scheremetjew M."/>
            <person name="Finn R."/>
            <person name="Kale V."/>
            <person name="Holt S."/>
            <person name="Cochrane G."/>
            <person name="Meng A."/>
            <person name="Brown T."/>
            <person name="Cohen L."/>
        </authorList>
    </citation>
    <scope>NUCLEOTIDE SEQUENCE</scope>
    <source>
        <strain evidence="1">CCMP127</strain>
    </source>
</reference>
<proteinExistence type="predicted"/>
<dbReference type="CDD" id="cd12108">
    <property type="entry name" value="Hr-like"/>
    <property type="match status" value="1"/>
</dbReference>
<accession>A0A7S3P584</accession>
<gene>
    <name evidence="1" type="ORF">ACOF00016_LOCUS2404</name>
</gene>
<dbReference type="EMBL" id="HBIM01002746">
    <property type="protein sequence ID" value="CAE0404249.1"/>
    <property type="molecule type" value="Transcribed_RNA"/>
</dbReference>
<organism evidence="1">
    <name type="scientific">Amphora coffeiformis</name>
    <dbReference type="NCBI Taxonomy" id="265554"/>
    <lineage>
        <taxon>Eukaryota</taxon>
        <taxon>Sar</taxon>
        <taxon>Stramenopiles</taxon>
        <taxon>Ochrophyta</taxon>
        <taxon>Bacillariophyta</taxon>
        <taxon>Bacillariophyceae</taxon>
        <taxon>Bacillariophycidae</taxon>
        <taxon>Thalassiophysales</taxon>
        <taxon>Catenulaceae</taxon>
        <taxon>Amphora</taxon>
    </lineage>
</organism>
<sequence>MPASNKAEPSPEDFAKQFHAENLTSSVYGPNNPPKDWADASLLIPHETIRREMDSMQKSVRKLVSRVDDKSYQGWQAIYFCEWYVDIFEPFVRMHHDIEEEIFFPWLAEKATLPTKKYGKSHEELLDMLKNIGVVCVAIINKKGKNCENYIRDLAMQADKLVPELRVHLQEEEEEIPALEREHYTKADEEMVVKKIIARAPFSELREVFPAILEGISEWGTEAYRDDLLRQLPAPLRYLMLHYFVPDYESSIKPKRDAPFLDAKPTLTRKRCCGIFFCCACII</sequence>
<evidence type="ECO:0000313" key="1">
    <source>
        <dbReference type="EMBL" id="CAE0404249.1"/>
    </source>
</evidence>
<dbReference type="AlphaFoldDB" id="A0A7S3P584"/>
<protein>
    <recommendedName>
        <fullName evidence="2">Hemerythrin-like domain-containing protein</fullName>
    </recommendedName>
</protein>
<name>A0A7S3P584_9STRA</name>
<dbReference type="Gene3D" id="1.20.120.520">
    <property type="entry name" value="nmb1532 protein domain like"/>
    <property type="match status" value="1"/>
</dbReference>